<organism evidence="3 4">
    <name type="scientific">Mycobacterium shinjukuense</name>
    <dbReference type="NCBI Taxonomy" id="398694"/>
    <lineage>
        <taxon>Bacteria</taxon>
        <taxon>Bacillati</taxon>
        <taxon>Actinomycetota</taxon>
        <taxon>Actinomycetes</taxon>
        <taxon>Mycobacteriales</taxon>
        <taxon>Mycobacteriaceae</taxon>
        <taxon>Mycobacterium</taxon>
    </lineage>
</organism>
<dbReference type="SUPFAM" id="SSF50118">
    <property type="entry name" value="Cell growth inhibitor/plasmid maintenance toxic component"/>
    <property type="match status" value="1"/>
</dbReference>
<evidence type="ECO:0000256" key="1">
    <source>
        <dbReference type="ARBA" id="ARBA00007521"/>
    </source>
</evidence>
<dbReference type="InterPro" id="IPR003477">
    <property type="entry name" value="PemK-like"/>
</dbReference>
<dbReference type="GO" id="GO:0003677">
    <property type="term" value="F:DNA binding"/>
    <property type="evidence" value="ECO:0007669"/>
    <property type="project" value="InterPro"/>
</dbReference>
<dbReference type="KEGG" id="mshj:MSHI_25240"/>
<gene>
    <name evidence="3" type="ORF">MSHI_25240</name>
</gene>
<dbReference type="AlphaFoldDB" id="A0A7I7MQV5"/>
<keyword evidence="2" id="KW-1277">Toxin-antitoxin system</keyword>
<dbReference type="Proteomes" id="UP000467236">
    <property type="component" value="Chromosome"/>
</dbReference>
<dbReference type="EMBL" id="AP022575">
    <property type="protein sequence ID" value="BBX74618.1"/>
    <property type="molecule type" value="Genomic_DNA"/>
</dbReference>
<dbReference type="Pfam" id="PF02452">
    <property type="entry name" value="PemK_toxin"/>
    <property type="match status" value="1"/>
</dbReference>
<dbReference type="Gene3D" id="2.30.30.110">
    <property type="match status" value="1"/>
</dbReference>
<accession>A0A7I7MQV5</accession>
<reference evidence="3 4" key="1">
    <citation type="journal article" date="2019" name="Emerg. Microbes Infect.">
        <title>Comprehensive subspecies identification of 175 nontuberculous mycobacteria species based on 7547 genomic profiles.</title>
        <authorList>
            <person name="Matsumoto Y."/>
            <person name="Kinjo T."/>
            <person name="Motooka D."/>
            <person name="Nabeya D."/>
            <person name="Jung N."/>
            <person name="Uechi K."/>
            <person name="Horii T."/>
            <person name="Iida T."/>
            <person name="Fujita J."/>
            <person name="Nakamura S."/>
        </authorList>
    </citation>
    <scope>NUCLEOTIDE SEQUENCE [LARGE SCALE GENOMIC DNA]</scope>
    <source>
        <strain evidence="3 4">JCM 14233</strain>
    </source>
</reference>
<dbReference type="RefSeq" id="WP_083048613.1">
    <property type="nucleotide sequence ID" value="NZ_AP022575.1"/>
</dbReference>
<name>A0A7I7MQV5_9MYCO</name>
<evidence type="ECO:0000313" key="4">
    <source>
        <dbReference type="Proteomes" id="UP000467236"/>
    </source>
</evidence>
<evidence type="ECO:0000256" key="2">
    <source>
        <dbReference type="ARBA" id="ARBA00022649"/>
    </source>
</evidence>
<sequence>MSRHAADSIVVIDWRGGASPHEPAKLRPAVVVEDDELFPDEYPTVLVVPLTRDEGLAHRSFAERIEPTVENGADATCWALAHHITSVSLRRVNPTDSRITAAQLASIHNRIMVAIGAA</sequence>
<comment type="similarity">
    <text evidence="1">Belongs to the PemK/MazF family.</text>
</comment>
<protein>
    <submittedName>
        <fullName evidence="3">Uncharacterized protein</fullName>
    </submittedName>
</protein>
<evidence type="ECO:0000313" key="3">
    <source>
        <dbReference type="EMBL" id="BBX74618.1"/>
    </source>
</evidence>
<proteinExistence type="inferred from homology"/>
<dbReference type="InterPro" id="IPR011067">
    <property type="entry name" value="Plasmid_toxin/cell-grow_inhib"/>
</dbReference>
<keyword evidence="4" id="KW-1185">Reference proteome</keyword>
<dbReference type="OrthoDB" id="557178at2"/>